<keyword evidence="7" id="KW-1185">Reference proteome</keyword>
<evidence type="ECO:0000259" key="5">
    <source>
        <dbReference type="PROSITE" id="PS51078"/>
    </source>
</evidence>
<dbReference type="InterPro" id="IPR014757">
    <property type="entry name" value="Tscrpt_reg_IclR_C"/>
</dbReference>
<dbReference type="STRING" id="1122622.GCA_000421185_02983"/>
<dbReference type="PROSITE" id="PS51077">
    <property type="entry name" value="HTH_ICLR"/>
    <property type="match status" value="1"/>
</dbReference>
<keyword evidence="2" id="KW-0238">DNA-binding</keyword>
<dbReference type="SUPFAM" id="SSF46785">
    <property type="entry name" value="Winged helix' DNA-binding domain"/>
    <property type="match status" value="1"/>
</dbReference>
<dbReference type="InterPro" id="IPR036390">
    <property type="entry name" value="WH_DNA-bd_sf"/>
</dbReference>
<evidence type="ECO:0000256" key="1">
    <source>
        <dbReference type="ARBA" id="ARBA00023015"/>
    </source>
</evidence>
<reference evidence="7" key="1">
    <citation type="submission" date="2017-08" db="EMBL/GenBank/DDBJ databases">
        <authorList>
            <person name="Varghese N."/>
            <person name="Submissions S."/>
        </authorList>
    </citation>
    <scope>NUCLEOTIDE SEQUENCE [LARGE SCALE GENOMIC DNA]</scope>
    <source>
        <strain evidence="7">USBA17B2</strain>
    </source>
</reference>
<dbReference type="Pfam" id="PF01614">
    <property type="entry name" value="IclR_C"/>
    <property type="match status" value="1"/>
</dbReference>
<dbReference type="Gene3D" id="3.30.450.40">
    <property type="match status" value="1"/>
</dbReference>
<dbReference type="AlphaFoldDB" id="A0A285VRU3"/>
<dbReference type="InterPro" id="IPR029016">
    <property type="entry name" value="GAF-like_dom_sf"/>
</dbReference>
<keyword evidence="3" id="KW-0804">Transcription</keyword>
<dbReference type="SMART" id="SM00346">
    <property type="entry name" value="HTH_ICLR"/>
    <property type="match status" value="1"/>
</dbReference>
<name>A0A285VRU3_9MICO</name>
<dbReference type="PANTHER" id="PTHR30136">
    <property type="entry name" value="HELIX-TURN-HELIX TRANSCRIPTIONAL REGULATOR, ICLR FAMILY"/>
    <property type="match status" value="1"/>
</dbReference>
<evidence type="ECO:0000256" key="3">
    <source>
        <dbReference type="ARBA" id="ARBA00023163"/>
    </source>
</evidence>
<dbReference type="SUPFAM" id="SSF55781">
    <property type="entry name" value="GAF domain-like"/>
    <property type="match status" value="1"/>
</dbReference>
<dbReference type="Pfam" id="PF09339">
    <property type="entry name" value="HTH_IclR"/>
    <property type="match status" value="1"/>
</dbReference>
<dbReference type="InterPro" id="IPR036388">
    <property type="entry name" value="WH-like_DNA-bd_sf"/>
</dbReference>
<feature type="domain" description="IclR-ED" evidence="5">
    <location>
        <begin position="74"/>
        <end position="258"/>
    </location>
</feature>
<dbReference type="Proteomes" id="UP000219688">
    <property type="component" value="Unassembled WGS sequence"/>
</dbReference>
<evidence type="ECO:0000256" key="2">
    <source>
        <dbReference type="ARBA" id="ARBA00023125"/>
    </source>
</evidence>
<accession>A0A285VRU3</accession>
<evidence type="ECO:0000313" key="6">
    <source>
        <dbReference type="EMBL" id="SOC56673.1"/>
    </source>
</evidence>
<evidence type="ECO:0000259" key="4">
    <source>
        <dbReference type="PROSITE" id="PS51077"/>
    </source>
</evidence>
<feature type="domain" description="HTH iclR-type" evidence="4">
    <location>
        <begin position="11"/>
        <end position="73"/>
    </location>
</feature>
<dbReference type="Gene3D" id="1.10.10.10">
    <property type="entry name" value="Winged helix-like DNA-binding domain superfamily/Winged helix DNA-binding domain"/>
    <property type="match status" value="1"/>
</dbReference>
<dbReference type="GO" id="GO:0045892">
    <property type="term" value="P:negative regulation of DNA-templated transcription"/>
    <property type="evidence" value="ECO:0007669"/>
    <property type="project" value="TreeGrafter"/>
</dbReference>
<organism evidence="6 7">
    <name type="scientific">Ornithinimicrobium cerasi</name>
    <dbReference type="NCBI Taxonomy" id="2248773"/>
    <lineage>
        <taxon>Bacteria</taxon>
        <taxon>Bacillati</taxon>
        <taxon>Actinomycetota</taxon>
        <taxon>Actinomycetes</taxon>
        <taxon>Micrococcales</taxon>
        <taxon>Ornithinimicrobiaceae</taxon>
        <taxon>Ornithinimicrobium</taxon>
    </lineage>
</organism>
<sequence length="267" mass="27874">MPPHTDRVANAPAAAHALDVLTLLARSATPQPAAVIARELGLPRSTTYHLLGVLVERGFVLHLPEERRYGLGVAAFELGSAYTRHAPLQRLARPALTQLADATGHNAHLGVLHGRDVVYVIEERVAGRPSLVSDVGVRLPASLTATGLAILAALPAAQVRALFPSADAFVLRHGAGPTSPGTLRPLLTRTRTQGYAVEQGYVTPGLDSVAAVVLDHAGHPVAGVAVTAEREELGSGTRDAVVTHVQRAASAISRRLGHRARSAGDTA</sequence>
<dbReference type="GO" id="GO:0003700">
    <property type="term" value="F:DNA-binding transcription factor activity"/>
    <property type="evidence" value="ECO:0007669"/>
    <property type="project" value="TreeGrafter"/>
</dbReference>
<protein>
    <submittedName>
        <fullName evidence="6">Transcriptional regulator, IclR family</fullName>
    </submittedName>
</protein>
<dbReference type="InterPro" id="IPR005471">
    <property type="entry name" value="Tscrpt_reg_IclR_N"/>
</dbReference>
<keyword evidence="1" id="KW-0805">Transcription regulation</keyword>
<dbReference type="PROSITE" id="PS51078">
    <property type="entry name" value="ICLR_ED"/>
    <property type="match status" value="1"/>
</dbReference>
<proteinExistence type="predicted"/>
<dbReference type="InterPro" id="IPR050707">
    <property type="entry name" value="HTH_MetabolicPath_Reg"/>
</dbReference>
<dbReference type="PANTHER" id="PTHR30136:SF35">
    <property type="entry name" value="HTH-TYPE TRANSCRIPTIONAL REGULATOR RV1719"/>
    <property type="match status" value="1"/>
</dbReference>
<evidence type="ECO:0000313" key="7">
    <source>
        <dbReference type="Proteomes" id="UP000219688"/>
    </source>
</evidence>
<gene>
    <name evidence="6" type="ORF">SAMN05421879_10889</name>
</gene>
<dbReference type="EMBL" id="OBQK01000008">
    <property type="protein sequence ID" value="SOC56673.1"/>
    <property type="molecule type" value="Genomic_DNA"/>
</dbReference>
<dbReference type="GO" id="GO:0003677">
    <property type="term" value="F:DNA binding"/>
    <property type="evidence" value="ECO:0007669"/>
    <property type="project" value="UniProtKB-KW"/>
</dbReference>